<sequence>MGVCHKLDYSGGNLSLEQLTPTQMGSSRTPTCRMKSNLNLSPLTLFKSQNKQRVKNPRDPKPNCLSGNPLNLQDLQNPLQT</sequence>
<feature type="compositionally biased region" description="Low complexity" evidence="1">
    <location>
        <begin position="68"/>
        <end position="81"/>
    </location>
</feature>
<comment type="caution">
    <text evidence="2">The sequence shown here is derived from an EMBL/GenBank/DDBJ whole genome shotgun (WGS) entry which is preliminary data.</text>
</comment>
<feature type="region of interest" description="Disordered" evidence="1">
    <location>
        <begin position="14"/>
        <end position="81"/>
    </location>
</feature>
<keyword evidence="3" id="KW-1185">Reference proteome</keyword>
<name>A0A9J6B4L6_SOLCO</name>
<dbReference type="AlphaFoldDB" id="A0A9J6B4L6"/>
<organism evidence="2 3">
    <name type="scientific">Solanum commersonii</name>
    <name type="common">Commerson's wild potato</name>
    <name type="synonym">Commerson's nightshade</name>
    <dbReference type="NCBI Taxonomy" id="4109"/>
    <lineage>
        <taxon>Eukaryota</taxon>
        <taxon>Viridiplantae</taxon>
        <taxon>Streptophyta</taxon>
        <taxon>Embryophyta</taxon>
        <taxon>Tracheophyta</taxon>
        <taxon>Spermatophyta</taxon>
        <taxon>Magnoliopsida</taxon>
        <taxon>eudicotyledons</taxon>
        <taxon>Gunneridae</taxon>
        <taxon>Pentapetalae</taxon>
        <taxon>asterids</taxon>
        <taxon>lamiids</taxon>
        <taxon>Solanales</taxon>
        <taxon>Solanaceae</taxon>
        <taxon>Solanoideae</taxon>
        <taxon>Solaneae</taxon>
        <taxon>Solanum</taxon>
    </lineage>
</organism>
<evidence type="ECO:0000256" key="1">
    <source>
        <dbReference type="SAM" id="MobiDB-lite"/>
    </source>
</evidence>
<accession>A0A9J6B4L6</accession>
<proteinExistence type="predicted"/>
<evidence type="ECO:0000313" key="2">
    <source>
        <dbReference type="EMBL" id="KAG5631693.1"/>
    </source>
</evidence>
<feature type="compositionally biased region" description="Polar residues" evidence="1">
    <location>
        <begin position="14"/>
        <end position="49"/>
    </location>
</feature>
<protein>
    <submittedName>
        <fullName evidence="2">Uncharacterized protein</fullName>
    </submittedName>
</protein>
<dbReference type="Proteomes" id="UP000824120">
    <property type="component" value="Chromosome 1"/>
</dbReference>
<reference evidence="2 3" key="1">
    <citation type="submission" date="2020-09" db="EMBL/GenBank/DDBJ databases">
        <title>De no assembly of potato wild relative species, Solanum commersonii.</title>
        <authorList>
            <person name="Cho K."/>
        </authorList>
    </citation>
    <scope>NUCLEOTIDE SEQUENCE [LARGE SCALE GENOMIC DNA]</scope>
    <source>
        <strain evidence="2">LZ3.2</strain>
        <tissue evidence="2">Leaf</tissue>
    </source>
</reference>
<evidence type="ECO:0000313" key="3">
    <source>
        <dbReference type="Proteomes" id="UP000824120"/>
    </source>
</evidence>
<dbReference type="EMBL" id="JACXVP010000001">
    <property type="protein sequence ID" value="KAG5631693.1"/>
    <property type="molecule type" value="Genomic_DNA"/>
</dbReference>
<gene>
    <name evidence="2" type="ORF">H5410_003410</name>
</gene>